<feature type="domain" description="Negative modulator of initiation of replication SeqA N-terminal" evidence="1">
    <location>
        <begin position="7"/>
        <end position="38"/>
    </location>
</feature>
<proteinExistence type="predicted"/>
<keyword evidence="3" id="KW-1185">Reference proteome</keyword>
<dbReference type="InterPro" id="IPR036835">
    <property type="entry name" value="SeqA_DNA-bd_C_sf"/>
</dbReference>
<accession>A0ABT0DM10</accession>
<protein>
    <recommendedName>
        <fullName evidence="1">Negative modulator of initiation of replication SeqA N-terminal domain-containing protein</fullName>
    </recommendedName>
</protein>
<dbReference type="RefSeq" id="WP_247200216.1">
    <property type="nucleotide sequence ID" value="NZ_JALKCG010000002.1"/>
</dbReference>
<reference evidence="2 3" key="1">
    <citation type="submission" date="2022-04" db="EMBL/GenBank/DDBJ databases">
        <authorList>
            <person name="Grouzdev D.S."/>
            <person name="Pantiukh K.S."/>
            <person name="Krutkina M.S."/>
        </authorList>
    </citation>
    <scope>NUCLEOTIDE SEQUENCE [LARGE SCALE GENOMIC DNA]</scope>
    <source>
        <strain evidence="2 3">Jip08</strain>
    </source>
</reference>
<dbReference type="Gene3D" id="1.20.1380.10">
    <property type="entry name" value="Replication modulator SeqA, C-terminal DNA-binding domain"/>
    <property type="match status" value="1"/>
</dbReference>
<dbReference type="Proteomes" id="UP001202867">
    <property type="component" value="Unassembled WGS sequence"/>
</dbReference>
<dbReference type="InterPro" id="IPR033761">
    <property type="entry name" value="SeqA_N"/>
</dbReference>
<sequence>MARYESIKIDIDVYKAIVAAKLSFSETPNDILRRLLNIDSDDLKLKNNTKSLRPWKNNEISLPHGTIFKTIYNNKEYEGSIIDGEWSLNGSKFSSPSAAISAIAKTKSGKATNLNGWKYWKILTPGSSEWKDLDALRSRTVTLEDLD</sequence>
<name>A0ABT0DM10_9HYPH</name>
<dbReference type="Pfam" id="PF17206">
    <property type="entry name" value="SeqA_N"/>
    <property type="match status" value="1"/>
</dbReference>
<organism evidence="2 3">
    <name type="scientific">Ancylobacter koreensis</name>
    <dbReference type="NCBI Taxonomy" id="266121"/>
    <lineage>
        <taxon>Bacteria</taxon>
        <taxon>Pseudomonadati</taxon>
        <taxon>Pseudomonadota</taxon>
        <taxon>Alphaproteobacteria</taxon>
        <taxon>Hyphomicrobiales</taxon>
        <taxon>Xanthobacteraceae</taxon>
        <taxon>Ancylobacter</taxon>
    </lineage>
</organism>
<dbReference type="EMBL" id="JALKCG010000002">
    <property type="protein sequence ID" value="MCK0208239.1"/>
    <property type="molecule type" value="Genomic_DNA"/>
</dbReference>
<evidence type="ECO:0000313" key="3">
    <source>
        <dbReference type="Proteomes" id="UP001202867"/>
    </source>
</evidence>
<comment type="caution">
    <text evidence="2">The sequence shown here is derived from an EMBL/GenBank/DDBJ whole genome shotgun (WGS) entry which is preliminary data.</text>
</comment>
<gene>
    <name evidence="2" type="ORF">MWN33_09365</name>
</gene>
<evidence type="ECO:0000259" key="1">
    <source>
        <dbReference type="Pfam" id="PF17206"/>
    </source>
</evidence>
<reference evidence="3" key="2">
    <citation type="submission" date="2023-07" db="EMBL/GenBank/DDBJ databases">
        <title>Ancylobacter moscoviensis sp. nov., facultatively methylotrophic bacteria from activated sludge and the reclassification of Starkeya novella (Starkey 1934) Kelly et al. 2000 as Ancylobacter novellus comb. nov., Starkeya koreensis Im et al. 2006 as Ancylobacter koreensis comb.nov., Angulomicrobium tetraedrale Vasil'eva et al. 1986 as Ancylobacter tetraedralis comb. nov., Angulomicrobium amanitiforme Fritz et al. 2004 as Ancylobacter amanitiformis comb. nov. and Methylorhabdus multivorans Doronina et al. 1996 as Ancylobacter multivorans comb. nov. and emended description of the genus Ancylobacter.</title>
        <authorList>
            <person name="Doronina N."/>
            <person name="Chemodurova A."/>
            <person name="Grouzdev D."/>
            <person name="Koziaeva V."/>
            <person name="Shi W."/>
            <person name="Wu L."/>
            <person name="Kaparullina E."/>
        </authorList>
    </citation>
    <scope>NUCLEOTIDE SEQUENCE [LARGE SCALE GENOMIC DNA]</scope>
    <source>
        <strain evidence="3">Jip08</strain>
    </source>
</reference>
<evidence type="ECO:0000313" key="2">
    <source>
        <dbReference type="EMBL" id="MCK0208239.1"/>
    </source>
</evidence>